<feature type="compositionally biased region" description="Low complexity" evidence="1">
    <location>
        <begin position="332"/>
        <end position="342"/>
    </location>
</feature>
<evidence type="ECO:0000313" key="3">
    <source>
        <dbReference type="Proteomes" id="UP000077521"/>
    </source>
</evidence>
<feature type="compositionally biased region" description="Low complexity" evidence="1">
    <location>
        <begin position="358"/>
        <end position="368"/>
    </location>
</feature>
<feature type="compositionally biased region" description="Low complexity" evidence="1">
    <location>
        <begin position="173"/>
        <end position="190"/>
    </location>
</feature>
<accession>A0A177TMY1</accession>
<reference evidence="2" key="2">
    <citation type="journal article" date="2019" name="IMA Fungus">
        <title>Genome sequencing and comparison of five Tilletia species to identify candidate genes for the detection of regulated species infecting wheat.</title>
        <authorList>
            <person name="Nguyen H.D.T."/>
            <person name="Sultana T."/>
            <person name="Kesanakurti P."/>
            <person name="Hambleton S."/>
        </authorList>
    </citation>
    <scope>NUCLEOTIDE SEQUENCE</scope>
    <source>
        <strain evidence="2">DAOMC 236416</strain>
    </source>
</reference>
<evidence type="ECO:0000256" key="1">
    <source>
        <dbReference type="SAM" id="MobiDB-lite"/>
    </source>
</evidence>
<proteinExistence type="predicted"/>
<dbReference type="Proteomes" id="UP000077521">
    <property type="component" value="Unassembled WGS sequence"/>
</dbReference>
<evidence type="ECO:0000313" key="2">
    <source>
        <dbReference type="EMBL" id="KAE8240453.1"/>
    </source>
</evidence>
<comment type="caution">
    <text evidence="2">The sequence shown here is derived from an EMBL/GenBank/DDBJ whole genome shotgun (WGS) entry which is preliminary data.</text>
</comment>
<keyword evidence="3" id="KW-1185">Reference proteome</keyword>
<feature type="region of interest" description="Disordered" evidence="1">
    <location>
        <begin position="169"/>
        <end position="207"/>
    </location>
</feature>
<dbReference type="EMBL" id="LWDF02001085">
    <property type="protein sequence ID" value="KAE8240453.1"/>
    <property type="molecule type" value="Genomic_DNA"/>
</dbReference>
<feature type="region of interest" description="Disordered" evidence="1">
    <location>
        <begin position="326"/>
        <end position="440"/>
    </location>
</feature>
<reference evidence="2" key="1">
    <citation type="submission" date="2016-04" db="EMBL/GenBank/DDBJ databases">
        <authorList>
            <person name="Nguyen H.D."/>
            <person name="Samba Siva P."/>
            <person name="Cullis J."/>
            <person name="Levesque C.A."/>
            <person name="Hambleton S."/>
        </authorList>
    </citation>
    <scope>NUCLEOTIDE SEQUENCE</scope>
    <source>
        <strain evidence="2">DAOMC 236416</strain>
    </source>
</reference>
<organism evidence="2 3">
    <name type="scientific">Tilletia indica</name>
    <dbReference type="NCBI Taxonomy" id="43049"/>
    <lineage>
        <taxon>Eukaryota</taxon>
        <taxon>Fungi</taxon>
        <taxon>Dikarya</taxon>
        <taxon>Basidiomycota</taxon>
        <taxon>Ustilaginomycotina</taxon>
        <taxon>Exobasidiomycetes</taxon>
        <taxon>Tilletiales</taxon>
        <taxon>Tilletiaceae</taxon>
        <taxon>Tilletia</taxon>
    </lineage>
</organism>
<name>A0A177TMY1_9BASI</name>
<gene>
    <name evidence="2" type="ORF">A4X13_0g7800</name>
</gene>
<sequence length="508" mass="54698">MSTVSALHAEATRAFLQRNYASAITQSAAALSLALSSSPSGSTEEQHTAKLLILRITALSTLYTAHAADSKVRKEQTIANISSSPFSSDDRLNLELADPRQMLDMDTTAFLAHLWSDTLLVCNPKMAAKVALQAALQPASEDMLLLALAVPANVLVTLIFACLKLDDDSEGVSSSKKSASESKTTLSASTPSLTNGKPSPAQLGNQHGPQAGLFAARSISEWFLAAYTSADKSSTKPTTADETYSRIIPLYCLHLVALRSNEWEYAAETIGYSVLDEETKRALLGELEGLSASVAEGGERRRRGILEKVLEGERKVSKEKVRVAVAAASGGQQQQPQQHPQQTPNGKRSQVAKARPNLSASTPALSQPSPSPQPTSPRPAHSARDDTEEGHLTTNLIRAANDNVRTRRDQEISSSSNPSSPAVGTLPVQQQQQQQSTRGGMGTMLSTYLSPRTWSFSRYISLILFVLAIAYPRLRSASGLGQAKENVVGNLVRRMWDTVRMGTQVTYL</sequence>
<protein>
    <submittedName>
        <fullName evidence="2">Uncharacterized protein</fullName>
    </submittedName>
</protein>
<feature type="compositionally biased region" description="Polar residues" evidence="1">
    <location>
        <begin position="191"/>
        <end position="207"/>
    </location>
</feature>
<dbReference type="AlphaFoldDB" id="A0A177TMY1"/>
<feature type="compositionally biased region" description="Basic and acidic residues" evidence="1">
    <location>
        <begin position="382"/>
        <end position="391"/>
    </location>
</feature>